<feature type="domain" description="NmrA-like" evidence="4">
    <location>
        <begin position="11"/>
        <end position="271"/>
    </location>
</feature>
<dbReference type="PANTHER" id="PTHR47706:SF4">
    <property type="entry name" value="NMRA-LIKE DOMAIN-CONTAINING PROTEIN"/>
    <property type="match status" value="1"/>
</dbReference>
<evidence type="ECO:0000259" key="4">
    <source>
        <dbReference type="Pfam" id="PF05368"/>
    </source>
</evidence>
<reference evidence="5" key="1">
    <citation type="journal article" date="2019" name="Environ. Microbiol.">
        <title>Fungal ecological strategies reflected in gene transcription - a case study of two litter decomposers.</title>
        <authorList>
            <person name="Barbi F."/>
            <person name="Kohler A."/>
            <person name="Barry K."/>
            <person name="Baskaran P."/>
            <person name="Daum C."/>
            <person name="Fauchery L."/>
            <person name="Ihrmark K."/>
            <person name="Kuo A."/>
            <person name="LaButti K."/>
            <person name="Lipzen A."/>
            <person name="Morin E."/>
            <person name="Grigoriev I.V."/>
            <person name="Henrissat B."/>
            <person name="Lindahl B."/>
            <person name="Martin F."/>
        </authorList>
    </citation>
    <scope>NUCLEOTIDE SEQUENCE</scope>
    <source>
        <strain evidence="5">JB14</strain>
    </source>
</reference>
<dbReference type="Proteomes" id="UP000799118">
    <property type="component" value="Unassembled WGS sequence"/>
</dbReference>
<comment type="similarity">
    <text evidence="1">Belongs to the NmrA-type oxidoreductase family. Isoflavone reductase subfamily.</text>
</comment>
<evidence type="ECO:0000256" key="2">
    <source>
        <dbReference type="ARBA" id="ARBA00022857"/>
    </source>
</evidence>
<dbReference type="Gene3D" id="3.40.50.720">
    <property type="entry name" value="NAD(P)-binding Rossmann-like Domain"/>
    <property type="match status" value="1"/>
</dbReference>
<evidence type="ECO:0000313" key="5">
    <source>
        <dbReference type="EMBL" id="KAE9403645.1"/>
    </source>
</evidence>
<dbReference type="Gene3D" id="3.90.25.10">
    <property type="entry name" value="UDP-galactose 4-epimerase, domain 1"/>
    <property type="match status" value="1"/>
</dbReference>
<evidence type="ECO:0000256" key="1">
    <source>
        <dbReference type="ARBA" id="ARBA00005725"/>
    </source>
</evidence>
<keyword evidence="2" id="KW-0521">NADP</keyword>
<name>A0A6A4I4E0_9AGAR</name>
<dbReference type="Pfam" id="PF05368">
    <property type="entry name" value="NmrA"/>
    <property type="match status" value="1"/>
</dbReference>
<dbReference type="GO" id="GO:0016491">
    <property type="term" value="F:oxidoreductase activity"/>
    <property type="evidence" value="ECO:0007669"/>
    <property type="project" value="UniProtKB-KW"/>
</dbReference>
<proteinExistence type="inferred from homology"/>
<keyword evidence="3" id="KW-0560">Oxidoreductase</keyword>
<organism evidence="5 6">
    <name type="scientific">Gymnopus androsaceus JB14</name>
    <dbReference type="NCBI Taxonomy" id="1447944"/>
    <lineage>
        <taxon>Eukaryota</taxon>
        <taxon>Fungi</taxon>
        <taxon>Dikarya</taxon>
        <taxon>Basidiomycota</taxon>
        <taxon>Agaricomycotina</taxon>
        <taxon>Agaricomycetes</taxon>
        <taxon>Agaricomycetidae</taxon>
        <taxon>Agaricales</taxon>
        <taxon>Marasmiineae</taxon>
        <taxon>Omphalotaceae</taxon>
        <taxon>Gymnopus</taxon>
    </lineage>
</organism>
<keyword evidence="6" id="KW-1185">Reference proteome</keyword>
<dbReference type="AlphaFoldDB" id="A0A6A4I4E0"/>
<dbReference type="OrthoDB" id="9974981at2759"/>
<dbReference type="InterPro" id="IPR036291">
    <property type="entry name" value="NAD(P)-bd_dom_sf"/>
</dbReference>
<evidence type="ECO:0000313" key="6">
    <source>
        <dbReference type="Proteomes" id="UP000799118"/>
    </source>
</evidence>
<dbReference type="SUPFAM" id="SSF51735">
    <property type="entry name" value="NAD(P)-binding Rossmann-fold domains"/>
    <property type="match status" value="1"/>
</dbReference>
<dbReference type="PANTHER" id="PTHR47706">
    <property type="entry name" value="NMRA-LIKE FAMILY PROTEIN"/>
    <property type="match status" value="1"/>
</dbReference>
<dbReference type="EMBL" id="ML769423">
    <property type="protein sequence ID" value="KAE9403645.1"/>
    <property type="molecule type" value="Genomic_DNA"/>
</dbReference>
<evidence type="ECO:0000256" key="3">
    <source>
        <dbReference type="ARBA" id="ARBA00023002"/>
    </source>
</evidence>
<sequence>MTPDISYAGATASIISIDYQDQQSIRKVLIEYQIDTIISTIAGPSPDGFITAQESLLRAGLSVPTFRRFSPSNYAFDPEQLKTVKLYQMKLLIIASLCRAKQERPNSFEYCRFNGGVYMNYLGYGNTKPDGDKAHGYIGHFPYFVDLSKRTVDVPGDGEKQIVYTRAEDVEKFVAAASQLEVWEEHGDMAGEVLTINELIRTCEDVCGAKLNVKYNTREEIVARMDTDPKHIMVNMYLEVCLAFIDGACDVKRPMNLNKLDVKPMGVREYLEKWWSP</sequence>
<gene>
    <name evidence="5" type="ORF">BT96DRAFT_955898</name>
</gene>
<dbReference type="InterPro" id="IPR008030">
    <property type="entry name" value="NmrA-like"/>
</dbReference>
<protein>
    <recommendedName>
        <fullName evidence="4">NmrA-like domain-containing protein</fullName>
    </recommendedName>
</protein>
<dbReference type="InterPro" id="IPR051609">
    <property type="entry name" value="NmrA/Isoflavone_reductase-like"/>
</dbReference>
<accession>A0A6A4I4E0</accession>